<dbReference type="InterPro" id="IPR046668">
    <property type="entry name" value="DUF6538"/>
</dbReference>
<evidence type="ECO:0000313" key="7">
    <source>
        <dbReference type="Proteomes" id="UP001265550"/>
    </source>
</evidence>
<sequence>MRKPNKTEASEAPRVSPDQPLPRYLTLRDGIYWFKRKVPAAARRADSALPEQYWRSLNTTELNVALLRLPAEQERFQGMVDKAMASKANDLVVSAPARGAGTTKYLLESHIPALVARFEYEVLRTDDEWRKALEREDRAGEVEFLMEGLEQRYDQAAGEDYRGVEETVAQLLEGERLIAPPGSKVREALLKEVLAKDIELMEAQLGRLRGKITPTPRVAPPAPRELPTMLDLYEEWAKAQKNVRTRETYWSFVEEFEALNGAVPFVGIADEHVFRYLRYLQQQGVNRATAKNRLGALATLVRDAQSVRLISQSASVPFENLDFSGFPETEASELRRPYDMSELRCQIGS</sequence>
<feature type="region of interest" description="Disordered" evidence="4">
    <location>
        <begin position="1"/>
        <end position="21"/>
    </location>
</feature>
<accession>A0ABU1V8K7</accession>
<name>A0ABU1V8K7_9BURK</name>
<evidence type="ECO:0000313" key="6">
    <source>
        <dbReference type="EMBL" id="MDR7093772.1"/>
    </source>
</evidence>
<comment type="caution">
    <text evidence="6">The sequence shown here is derived from an EMBL/GenBank/DDBJ whole genome shotgun (WGS) entry which is preliminary data.</text>
</comment>
<dbReference type="Pfam" id="PF20172">
    <property type="entry name" value="DUF6538"/>
    <property type="match status" value="1"/>
</dbReference>
<keyword evidence="7" id="KW-1185">Reference proteome</keyword>
<evidence type="ECO:0000256" key="4">
    <source>
        <dbReference type="SAM" id="MobiDB-lite"/>
    </source>
</evidence>
<dbReference type="EMBL" id="JAVDWE010000003">
    <property type="protein sequence ID" value="MDR7093772.1"/>
    <property type="molecule type" value="Genomic_DNA"/>
</dbReference>
<feature type="compositionally biased region" description="Basic and acidic residues" evidence="4">
    <location>
        <begin position="1"/>
        <end position="11"/>
    </location>
</feature>
<keyword evidence="2 3" id="KW-0238">DNA-binding</keyword>
<evidence type="ECO:0000259" key="5">
    <source>
        <dbReference type="PROSITE" id="PS51900"/>
    </source>
</evidence>
<reference evidence="6 7" key="1">
    <citation type="submission" date="2023-07" db="EMBL/GenBank/DDBJ databases">
        <title>Sorghum-associated microbial communities from plants grown in Nebraska, USA.</title>
        <authorList>
            <person name="Schachtman D."/>
        </authorList>
    </citation>
    <scope>NUCLEOTIDE SEQUENCE [LARGE SCALE GENOMIC DNA]</scope>
    <source>
        <strain evidence="6 7">BE240</strain>
    </source>
</reference>
<evidence type="ECO:0000256" key="1">
    <source>
        <dbReference type="ARBA" id="ARBA00022908"/>
    </source>
</evidence>
<feature type="domain" description="Core-binding (CB)" evidence="5">
    <location>
        <begin position="227"/>
        <end position="305"/>
    </location>
</feature>
<proteinExistence type="predicted"/>
<gene>
    <name evidence="6" type="ORF">J2X09_001504</name>
</gene>
<dbReference type="InterPro" id="IPR011010">
    <property type="entry name" value="DNA_brk_join_enz"/>
</dbReference>
<organism evidence="6 7">
    <name type="scientific">Hydrogenophaga laconesensis</name>
    <dbReference type="NCBI Taxonomy" id="1805971"/>
    <lineage>
        <taxon>Bacteria</taxon>
        <taxon>Pseudomonadati</taxon>
        <taxon>Pseudomonadota</taxon>
        <taxon>Betaproteobacteria</taxon>
        <taxon>Burkholderiales</taxon>
        <taxon>Comamonadaceae</taxon>
        <taxon>Hydrogenophaga</taxon>
    </lineage>
</organism>
<dbReference type="PROSITE" id="PS51900">
    <property type="entry name" value="CB"/>
    <property type="match status" value="1"/>
</dbReference>
<protein>
    <recommendedName>
        <fullName evidence="5">Core-binding (CB) domain-containing protein</fullName>
    </recommendedName>
</protein>
<dbReference type="RefSeq" id="WP_204732359.1">
    <property type="nucleotide sequence ID" value="NZ_JAVDWE010000003.1"/>
</dbReference>
<keyword evidence="1" id="KW-0229">DNA integration</keyword>
<dbReference type="InterPro" id="IPR044068">
    <property type="entry name" value="CB"/>
</dbReference>
<evidence type="ECO:0000256" key="3">
    <source>
        <dbReference type="PROSITE-ProRule" id="PRU01248"/>
    </source>
</evidence>
<dbReference type="Proteomes" id="UP001265550">
    <property type="component" value="Unassembled WGS sequence"/>
</dbReference>
<dbReference type="Gene3D" id="1.10.150.130">
    <property type="match status" value="1"/>
</dbReference>
<dbReference type="SUPFAM" id="SSF56349">
    <property type="entry name" value="DNA breaking-rejoining enzymes"/>
    <property type="match status" value="1"/>
</dbReference>
<dbReference type="InterPro" id="IPR010998">
    <property type="entry name" value="Integrase_recombinase_N"/>
</dbReference>
<evidence type="ECO:0000256" key="2">
    <source>
        <dbReference type="ARBA" id="ARBA00023125"/>
    </source>
</evidence>